<name>A0A6J7AHL6_9ZZZZ</name>
<proteinExistence type="predicted"/>
<keyword evidence="1" id="KW-1133">Transmembrane helix</keyword>
<organism evidence="2">
    <name type="scientific">freshwater metagenome</name>
    <dbReference type="NCBI Taxonomy" id="449393"/>
    <lineage>
        <taxon>unclassified sequences</taxon>
        <taxon>metagenomes</taxon>
        <taxon>ecological metagenomes</taxon>
    </lineage>
</organism>
<sequence>MCIAPSWAKASAFSAWAFLSTAAPRCKVTDAGLVPATAETAARTSADTACCFGAGAWPKDFMLSLVMVGVSLDESRRAVGNSAAREGAASGDDATAAVAVDTYGVPDARRCTPVVGACAEVPELEVPELDVPELDKSFCRLSALTLADTEGLLVSEGACALGVSGICSESWSSFGDGSSTLVVGDTGAVGAAALAVSGAVGVVALGITWEVGEVVGASCAACVLVVGAWLRARSAGSGESKRGELDVGVLVTGVLETGVLVTGALAIGVLVTGVLVVGAWVRARSAGSGESKRGVLETGALETGVLETGALETGALETGALVTGALVTGALVTGALETGALETGVLETGALGAGALATGPIVRDLVIAGAAPVGTVIFWGALAVIGSGCGAGLLITGAWLRAVSVGSGALALGALSKEPLGMGAGKPLVRWVSALRGSGAVTSLTGALTWVLSTGFVGGMITASRTGVAPGRDRTRRSCVRDGSLVGLSSITAEMSSRLNGFASACLAISDGIIGPWLRDCDWGCDWGWGCRWAPGAPSR</sequence>
<keyword evidence="1" id="KW-0812">Transmembrane</keyword>
<keyword evidence="1" id="KW-0472">Membrane</keyword>
<evidence type="ECO:0000256" key="1">
    <source>
        <dbReference type="SAM" id="Phobius"/>
    </source>
</evidence>
<evidence type="ECO:0000313" key="2">
    <source>
        <dbReference type="EMBL" id="CAB4831709.1"/>
    </source>
</evidence>
<protein>
    <submittedName>
        <fullName evidence="2">Unannotated protein</fullName>
    </submittedName>
</protein>
<accession>A0A6J7AHL6</accession>
<feature type="transmembrane region" description="Helical" evidence="1">
    <location>
        <begin position="188"/>
        <end position="207"/>
    </location>
</feature>
<dbReference type="AlphaFoldDB" id="A0A6J7AHL6"/>
<dbReference type="EMBL" id="CAFABK010000041">
    <property type="protein sequence ID" value="CAB4831709.1"/>
    <property type="molecule type" value="Genomic_DNA"/>
</dbReference>
<feature type="transmembrane region" description="Helical" evidence="1">
    <location>
        <begin position="259"/>
        <end position="283"/>
    </location>
</feature>
<reference evidence="2" key="1">
    <citation type="submission" date="2020-05" db="EMBL/GenBank/DDBJ databases">
        <authorList>
            <person name="Chiriac C."/>
            <person name="Salcher M."/>
            <person name="Ghai R."/>
            <person name="Kavagutti S V."/>
        </authorList>
    </citation>
    <scope>NUCLEOTIDE SEQUENCE</scope>
</reference>
<gene>
    <name evidence="2" type="ORF">UFOPK3204_01005</name>
</gene>